<protein>
    <recommendedName>
        <fullName evidence="4">Glycosyl transferase family 1 domain-containing protein</fullName>
    </recommendedName>
</protein>
<dbReference type="AlphaFoldDB" id="A0A179B519"/>
<feature type="compositionally biased region" description="Basic and acidic residues" evidence="1">
    <location>
        <begin position="373"/>
        <end position="390"/>
    </location>
</feature>
<dbReference type="PANTHER" id="PTHR12526">
    <property type="entry name" value="GLYCOSYLTRANSFERASE"/>
    <property type="match status" value="1"/>
</dbReference>
<accession>A0A179B519</accession>
<reference evidence="2 3" key="1">
    <citation type="submission" date="2016-04" db="EMBL/GenBank/DDBJ databases">
        <title>Peptidophaga gingivicola gen. nov., sp. nov., isolated from human subgingival plaque.</title>
        <authorList>
            <person name="Beall C.J."/>
            <person name="Mokrzan E.M."/>
            <person name="Griffen A.L."/>
            <person name="Leys E.J."/>
        </authorList>
    </citation>
    <scope>NUCLEOTIDE SEQUENCE [LARGE SCALE GENOMIC DNA]</scope>
    <source>
        <strain evidence="2 3">BA112</strain>
    </source>
</reference>
<feature type="region of interest" description="Disordered" evidence="1">
    <location>
        <begin position="369"/>
        <end position="428"/>
    </location>
</feature>
<evidence type="ECO:0000256" key="1">
    <source>
        <dbReference type="SAM" id="MobiDB-lite"/>
    </source>
</evidence>
<organism evidence="2 3">
    <name type="scientific">Peptidiphaga gingivicola</name>
    <dbReference type="NCBI Taxonomy" id="2741497"/>
    <lineage>
        <taxon>Bacteria</taxon>
        <taxon>Bacillati</taxon>
        <taxon>Actinomycetota</taxon>
        <taxon>Actinomycetes</taxon>
        <taxon>Actinomycetales</taxon>
        <taxon>Actinomycetaceae</taxon>
        <taxon>Peptidiphaga</taxon>
    </lineage>
</organism>
<feature type="compositionally biased region" description="Basic and acidic residues" evidence="1">
    <location>
        <begin position="211"/>
        <end position="222"/>
    </location>
</feature>
<proteinExistence type="predicted"/>
<dbReference type="Proteomes" id="UP000078368">
    <property type="component" value="Unassembled WGS sequence"/>
</dbReference>
<dbReference type="Pfam" id="PF13692">
    <property type="entry name" value="Glyco_trans_1_4"/>
    <property type="match status" value="1"/>
</dbReference>
<feature type="region of interest" description="Disordered" evidence="1">
    <location>
        <begin position="193"/>
        <end position="224"/>
    </location>
</feature>
<dbReference type="EMBL" id="LVZK01000001">
    <property type="protein sequence ID" value="OAP86469.1"/>
    <property type="molecule type" value="Genomic_DNA"/>
</dbReference>
<dbReference type="STRING" id="1823756.A4H34_04865"/>
<evidence type="ECO:0008006" key="4">
    <source>
        <dbReference type="Google" id="ProtNLM"/>
    </source>
</evidence>
<evidence type="ECO:0000313" key="3">
    <source>
        <dbReference type="Proteomes" id="UP000078368"/>
    </source>
</evidence>
<feature type="compositionally biased region" description="Basic and acidic residues" evidence="1">
    <location>
        <begin position="469"/>
        <end position="482"/>
    </location>
</feature>
<dbReference type="SUPFAM" id="SSF53756">
    <property type="entry name" value="UDP-Glycosyltransferase/glycogen phosphorylase"/>
    <property type="match status" value="1"/>
</dbReference>
<evidence type="ECO:0000313" key="2">
    <source>
        <dbReference type="EMBL" id="OAP86469.1"/>
    </source>
</evidence>
<name>A0A179B519_9ACTO</name>
<dbReference type="RefSeq" id="WP_064231269.1">
    <property type="nucleotide sequence ID" value="NZ_LVZK01000001.1"/>
</dbReference>
<sequence>MRILGFGTYDVRLHPRVGVLLEGLRERGFAVREVDEPLGVGTAQRVKSLTSPASALRFAAAIAGKWARLIRRTSAYRGKNRPDAVLVGYLGHFDVVLARVLFPRTPIVLDHLIFASDTAKDRGLSGGGVVGRLAYRLLEGIDRAALAAADVVVLDTDDHRALLPARARGKEAVVPVGAPKRWFDAGDRARRVRDDARRAEGEAPAPAENARTPESEARKAGNGEDDGPLSVVFFGLFTPLQGAPTIARALAILEDRGVRIDVTLIGDGQDAKAVREALPSGESVRVSWIDWVDSEDLPDVVAGHDVCLGIFGTSGKARRVVPNKVYQGIAAGCVVVTSDTPPQRRILGGGARFVEPGDAPALADALQALAQERPWDRERSRARRRPEGEASRGQFGGDGAGHSADGVERSVGGAGHSENVRAPADQAEPALNELEADEIREGFRAVRVTDSLARAILGMGRRRLRNKRERLDPKRVSTEKKRGTPGLKRMWSQRPARGNGGLSSPGERE</sequence>
<comment type="caution">
    <text evidence="2">The sequence shown here is derived from an EMBL/GenBank/DDBJ whole genome shotgun (WGS) entry which is preliminary data.</text>
</comment>
<gene>
    <name evidence="2" type="ORF">A4H34_04865</name>
</gene>
<feature type="region of interest" description="Disordered" evidence="1">
    <location>
        <begin position="464"/>
        <end position="509"/>
    </location>
</feature>
<keyword evidence="3" id="KW-1185">Reference proteome</keyword>
<dbReference type="Gene3D" id="3.40.50.2000">
    <property type="entry name" value="Glycogen Phosphorylase B"/>
    <property type="match status" value="1"/>
</dbReference>